<keyword evidence="1" id="KW-0677">Repeat</keyword>
<dbReference type="Proteomes" id="UP000260649">
    <property type="component" value="Unassembled WGS sequence"/>
</dbReference>
<protein>
    <submittedName>
        <fullName evidence="4">S-layer homology domain-containing protein</fullName>
    </submittedName>
</protein>
<feature type="signal peptide" evidence="2">
    <location>
        <begin position="1"/>
        <end position="38"/>
    </location>
</feature>
<keyword evidence="2" id="KW-0732">Signal</keyword>
<dbReference type="Pfam" id="PF00395">
    <property type="entry name" value="SLH"/>
    <property type="match status" value="2"/>
</dbReference>
<evidence type="ECO:0000313" key="4">
    <source>
        <dbReference type="EMBL" id="RFT07176.1"/>
    </source>
</evidence>
<dbReference type="AlphaFoldDB" id="A0A3E2B5D2"/>
<feature type="chain" id="PRO_5038334620" evidence="2">
    <location>
        <begin position="39"/>
        <end position="1046"/>
    </location>
</feature>
<evidence type="ECO:0000313" key="5">
    <source>
        <dbReference type="Proteomes" id="UP000260649"/>
    </source>
</evidence>
<dbReference type="OrthoDB" id="43070at2"/>
<dbReference type="PANTHER" id="PTHR43308">
    <property type="entry name" value="OUTER MEMBRANE PROTEIN ALPHA-RELATED"/>
    <property type="match status" value="1"/>
</dbReference>
<dbReference type="EMBL" id="QQRQ01000004">
    <property type="protein sequence ID" value="RFT07176.1"/>
    <property type="molecule type" value="Genomic_DNA"/>
</dbReference>
<keyword evidence="5" id="KW-1185">Reference proteome</keyword>
<comment type="caution">
    <text evidence="4">The sequence shown here is derived from an EMBL/GenBank/DDBJ whole genome shotgun (WGS) entry which is preliminary data.</text>
</comment>
<feature type="domain" description="SLH" evidence="3">
    <location>
        <begin position="911"/>
        <end position="974"/>
    </location>
</feature>
<reference evidence="4 5" key="1">
    <citation type="submission" date="2018-07" db="EMBL/GenBank/DDBJ databases">
        <title>GABA Modulating Bacteria of the Human Gut Microbiota.</title>
        <authorList>
            <person name="Strandwitz P."/>
            <person name="Kim K.H."/>
            <person name="Terekhova D."/>
            <person name="Liu J.K."/>
            <person name="Sharma A."/>
            <person name="Levering J."/>
            <person name="Mcdonald D."/>
            <person name="Dietrich D."/>
            <person name="Ramadhar T.R."/>
            <person name="Lekbua A."/>
            <person name="Mroue N."/>
            <person name="Liston C."/>
            <person name="Stewart E.J."/>
            <person name="Dubin M.J."/>
            <person name="Zengler K."/>
            <person name="Knight R."/>
            <person name="Gilbert J.A."/>
            <person name="Clardy J."/>
            <person name="Lewis K."/>
        </authorList>
    </citation>
    <scope>NUCLEOTIDE SEQUENCE [LARGE SCALE GENOMIC DNA]</scope>
    <source>
        <strain evidence="4 5">KLE1738</strain>
    </source>
</reference>
<organism evidence="4 5">
    <name type="scientific">Evtepia gabavorous</name>
    <dbReference type="NCBI Taxonomy" id="2211183"/>
    <lineage>
        <taxon>Bacteria</taxon>
        <taxon>Bacillati</taxon>
        <taxon>Bacillota</taxon>
        <taxon>Clostridia</taxon>
        <taxon>Eubacteriales</taxon>
        <taxon>Evtepia</taxon>
    </lineage>
</organism>
<evidence type="ECO:0000256" key="1">
    <source>
        <dbReference type="ARBA" id="ARBA00022737"/>
    </source>
</evidence>
<name>A0A3E2B5D2_9FIRM</name>
<gene>
    <name evidence="4" type="ORF">DV520_04095</name>
</gene>
<sequence length="1046" mass="118047">MPNRFDERKGGNNKMKKRMLSTLLTLGMLLTLTPAVLAEVPEGSAGDIPEETCKVEYKEQSDGIEIQTEKDSNNIIHLDITINETAPSNVVLDFSSVIQEAENITYMPGAIQKFKVHIKNQSGKNYQYKDGSFVLSTADTDDFGTLEEGALLPFLGYDGQYIPITAVGSMLPQYFYQDLFGKASSAAVTFEEMCQIFDKLEEKGYEGENPLDSYMLEYLNKKLKTDCGSMEELYLEKPKEVSSILFSSGVTHNGIYTVNEQDLQKYISEYPWLNTYIYAQRSAQGNLNVQIKWPSEVLAKISYDHWYQRLFQFAFGQENIEKLKTNTADDPFTNAHDVADYTMNEETYGEANEYFKDLLYADALNSNEETVFDMAFALNGPLMGNVYQNYSFSWYNVIELEEIEPVTITPADITIYTGGESYDSVVNGSGNEIGAVNNGLPTPGFYIDLPESVNAWLLEHVDKENIITTESGKQIVDLSKFLTFTYNYAGETRTWELERYDTHDNENNSTAYDRFIYRIKPAVVENQEIPIRLQFTDENGMFMTSDDFTVDLEDLFHEYDMTIYSGDLETQKVKAVLRVGEQVVSYAAEVGEGKLTVRGVTDQNTATTEVVTEVPVEEVDNITAHVPEDTLFYINESQLEVAEPENVKLLVDSIVPDEDNTLYTKAVDGFEEITSEHNVKFNYLDLVDTGNGNAYVTTAGKPITVYWPYPAGTDKMDEFHIVHYEGLDRNNNTSLADGEYDMVLYSEENGNLENTDQGIRITVESFSPFALFWEEDSGGNGGHGGNGGNKPSLNTEDHYGYIVGYPVDYATGEPTDDQARKPVKPQGKITRAEVATIFFRMLTDESRNAYWSQSNSFTDVAADAWYNNAISTMANAGILDGYEDGSFHPNGYITRAEFATIAVRFFDLSYQGEDLFPDIDGHWAQDYINQAADAGIIEGYPDGTFGPQKQITRAEAVTLVNRTLDRHPDPDHFLEDMLVWPDNLDTKAWYYADMQEATNSHEYQMKEDAQGNEYEVWTKILPIRDWEALEKEWSDANSSENPGDVV</sequence>
<dbReference type="InterPro" id="IPR051465">
    <property type="entry name" value="Cell_Envelope_Struct_Comp"/>
</dbReference>
<evidence type="ECO:0000256" key="2">
    <source>
        <dbReference type="SAM" id="SignalP"/>
    </source>
</evidence>
<evidence type="ECO:0000259" key="3">
    <source>
        <dbReference type="PROSITE" id="PS51272"/>
    </source>
</evidence>
<proteinExistence type="predicted"/>
<dbReference type="PROSITE" id="PS51272">
    <property type="entry name" value="SLH"/>
    <property type="match status" value="2"/>
</dbReference>
<dbReference type="InterPro" id="IPR001119">
    <property type="entry name" value="SLH_dom"/>
</dbReference>
<feature type="domain" description="SLH" evidence="3">
    <location>
        <begin position="853"/>
        <end position="909"/>
    </location>
</feature>
<accession>A0A3E2B5D2</accession>